<accession>A0A8H6HF27</accession>
<dbReference type="AlphaFoldDB" id="A0A8H6HF27"/>
<keyword evidence="1" id="KW-0812">Transmembrane</keyword>
<dbReference type="EMBL" id="JACGCI010000111">
    <property type="protein sequence ID" value="KAF6744972.1"/>
    <property type="molecule type" value="Genomic_DNA"/>
</dbReference>
<keyword evidence="1" id="KW-1133">Transmembrane helix</keyword>
<evidence type="ECO:0000256" key="1">
    <source>
        <dbReference type="SAM" id="Phobius"/>
    </source>
</evidence>
<gene>
    <name evidence="2" type="ORF">DFP72DRAFT_926934</name>
</gene>
<name>A0A8H6HF27_9AGAR</name>
<evidence type="ECO:0000313" key="3">
    <source>
        <dbReference type="Proteomes" id="UP000521943"/>
    </source>
</evidence>
<comment type="caution">
    <text evidence="2">The sequence shown here is derived from an EMBL/GenBank/DDBJ whole genome shotgun (WGS) entry which is preliminary data.</text>
</comment>
<sequence length="85" mass="9375">MASLVRVSSIYPYIRIVSSLHCFSTTCIYTYSSYVLHLRRSVLSTALSAAFTPSFLIGYCPILISDGVVPGGFAFLYGLVLSHFR</sequence>
<keyword evidence="3" id="KW-1185">Reference proteome</keyword>
<protein>
    <submittedName>
        <fullName evidence="2">Uncharacterized protein</fullName>
    </submittedName>
</protein>
<dbReference type="Proteomes" id="UP000521943">
    <property type="component" value="Unassembled WGS sequence"/>
</dbReference>
<reference evidence="2 3" key="1">
    <citation type="submission" date="2020-07" db="EMBL/GenBank/DDBJ databases">
        <title>Comparative genomics of pyrophilous fungi reveals a link between fire events and developmental genes.</title>
        <authorList>
            <consortium name="DOE Joint Genome Institute"/>
            <person name="Steindorff A.S."/>
            <person name="Carver A."/>
            <person name="Calhoun S."/>
            <person name="Stillman K."/>
            <person name="Liu H."/>
            <person name="Lipzen A."/>
            <person name="Pangilinan J."/>
            <person name="Labutti K."/>
            <person name="Bruns T.D."/>
            <person name="Grigoriev I.V."/>
        </authorList>
    </citation>
    <scope>NUCLEOTIDE SEQUENCE [LARGE SCALE GENOMIC DNA]</scope>
    <source>
        <strain evidence="2 3">CBS 144469</strain>
    </source>
</reference>
<feature type="transmembrane region" description="Helical" evidence="1">
    <location>
        <begin position="56"/>
        <end position="80"/>
    </location>
</feature>
<organism evidence="2 3">
    <name type="scientific">Ephemerocybe angulata</name>
    <dbReference type="NCBI Taxonomy" id="980116"/>
    <lineage>
        <taxon>Eukaryota</taxon>
        <taxon>Fungi</taxon>
        <taxon>Dikarya</taxon>
        <taxon>Basidiomycota</taxon>
        <taxon>Agaricomycotina</taxon>
        <taxon>Agaricomycetes</taxon>
        <taxon>Agaricomycetidae</taxon>
        <taxon>Agaricales</taxon>
        <taxon>Agaricineae</taxon>
        <taxon>Psathyrellaceae</taxon>
        <taxon>Ephemerocybe</taxon>
    </lineage>
</organism>
<proteinExistence type="predicted"/>
<feature type="transmembrane region" description="Helical" evidence="1">
    <location>
        <begin position="12"/>
        <end position="36"/>
    </location>
</feature>
<evidence type="ECO:0000313" key="2">
    <source>
        <dbReference type="EMBL" id="KAF6744972.1"/>
    </source>
</evidence>
<keyword evidence="1" id="KW-0472">Membrane</keyword>